<protein>
    <recommendedName>
        <fullName evidence="4">Secreted protein</fullName>
    </recommendedName>
</protein>
<evidence type="ECO:0000313" key="3">
    <source>
        <dbReference type="Proteomes" id="UP001500460"/>
    </source>
</evidence>
<name>A0ABN3KGS1_9ACTN</name>
<evidence type="ECO:0008006" key="4">
    <source>
        <dbReference type="Google" id="ProtNLM"/>
    </source>
</evidence>
<reference evidence="2 3" key="1">
    <citation type="journal article" date="2019" name="Int. J. Syst. Evol. Microbiol.">
        <title>The Global Catalogue of Microorganisms (GCM) 10K type strain sequencing project: providing services to taxonomists for standard genome sequencing and annotation.</title>
        <authorList>
            <consortium name="The Broad Institute Genomics Platform"/>
            <consortium name="The Broad Institute Genome Sequencing Center for Infectious Disease"/>
            <person name="Wu L."/>
            <person name="Ma J."/>
        </authorList>
    </citation>
    <scope>NUCLEOTIDE SEQUENCE [LARGE SCALE GENOMIC DNA]</scope>
    <source>
        <strain evidence="2 3">JCM 6922</strain>
    </source>
</reference>
<feature type="region of interest" description="Disordered" evidence="1">
    <location>
        <begin position="1"/>
        <end position="59"/>
    </location>
</feature>
<dbReference type="EMBL" id="BAAATK010000058">
    <property type="protein sequence ID" value="GAA2456946.1"/>
    <property type="molecule type" value="Genomic_DNA"/>
</dbReference>
<dbReference type="Proteomes" id="UP001500460">
    <property type="component" value="Unassembled WGS sequence"/>
</dbReference>
<gene>
    <name evidence="2" type="ORF">GCM10010421_57880</name>
</gene>
<proteinExistence type="predicted"/>
<organism evidence="2 3">
    <name type="scientific">Streptomyces glaucus</name>
    <dbReference type="NCBI Taxonomy" id="284029"/>
    <lineage>
        <taxon>Bacteria</taxon>
        <taxon>Bacillati</taxon>
        <taxon>Actinomycetota</taxon>
        <taxon>Actinomycetes</taxon>
        <taxon>Kitasatosporales</taxon>
        <taxon>Streptomycetaceae</taxon>
        <taxon>Streptomyces</taxon>
    </lineage>
</organism>
<keyword evidence="3" id="KW-1185">Reference proteome</keyword>
<evidence type="ECO:0000256" key="1">
    <source>
        <dbReference type="SAM" id="MobiDB-lite"/>
    </source>
</evidence>
<feature type="compositionally biased region" description="Low complexity" evidence="1">
    <location>
        <begin position="10"/>
        <end position="24"/>
    </location>
</feature>
<sequence>MSDRQPSEVTPPAAGTPAGPGRTVPDARGESAVGTAPTGGAPHATDPGRSVPSGGRLLPREECDKLGLRLQQAVSGFVDAPRDAVEEADRVLEEITARLTEALAGRRRTLRASWQTAGAGGGEQITNPDTEQLRLALRDYRELADRLMHL</sequence>
<accession>A0ABN3KGS1</accession>
<evidence type="ECO:0000313" key="2">
    <source>
        <dbReference type="EMBL" id="GAA2456946.1"/>
    </source>
</evidence>
<dbReference type="RefSeq" id="WP_344608743.1">
    <property type="nucleotide sequence ID" value="NZ_BAAATK010000058.1"/>
</dbReference>
<comment type="caution">
    <text evidence="2">The sequence shown here is derived from an EMBL/GenBank/DDBJ whole genome shotgun (WGS) entry which is preliminary data.</text>
</comment>